<protein>
    <submittedName>
        <fullName evidence="8">GlsB/YeaQ/YmgE family stress response membrane protein</fullName>
    </submittedName>
</protein>
<evidence type="ECO:0000313" key="9">
    <source>
        <dbReference type="Proteomes" id="UP000593601"/>
    </source>
</evidence>
<proteinExistence type="inferred from homology"/>
<keyword evidence="6 7" id="KW-0472">Membrane</keyword>
<dbReference type="Pfam" id="PF04226">
    <property type="entry name" value="Transgly_assoc"/>
    <property type="match status" value="1"/>
</dbReference>
<comment type="similarity">
    <text evidence="2">Belongs to the UPF0410 family.</text>
</comment>
<dbReference type="KEGG" id="bliq:INP51_05240"/>
<evidence type="ECO:0000256" key="5">
    <source>
        <dbReference type="ARBA" id="ARBA00022989"/>
    </source>
</evidence>
<comment type="subcellular location">
    <subcellularLocation>
        <location evidence="1">Cell membrane</location>
        <topology evidence="1">Multi-pass membrane protein</topology>
    </subcellularLocation>
</comment>
<feature type="transmembrane region" description="Helical" evidence="7">
    <location>
        <begin position="6"/>
        <end position="22"/>
    </location>
</feature>
<dbReference type="PANTHER" id="PTHR33884">
    <property type="entry name" value="UPF0410 PROTEIN YMGE"/>
    <property type="match status" value="1"/>
</dbReference>
<keyword evidence="3" id="KW-1003">Cell membrane</keyword>
<organism evidence="8 9">
    <name type="scientific">Blautia liquoris</name>
    <dbReference type="NCBI Taxonomy" id="2779518"/>
    <lineage>
        <taxon>Bacteria</taxon>
        <taxon>Bacillati</taxon>
        <taxon>Bacillota</taxon>
        <taxon>Clostridia</taxon>
        <taxon>Lachnospirales</taxon>
        <taxon>Lachnospiraceae</taxon>
        <taxon>Blautia</taxon>
    </lineage>
</organism>
<sequence>MGIISWLIIGALAGWLASMITGNNASMGALANIIVGIVGGLIGGFIMNFFGGTGITGFNIWSLLVSILGAVILLWIVNAICGRNKK</sequence>
<accession>A0A7M2RLW6</accession>
<reference evidence="8 9" key="1">
    <citation type="submission" date="2020-10" db="EMBL/GenBank/DDBJ databases">
        <title>Blautia liquoris sp.nov., isolated from the mud in a fermentation cellar used for the production of Chinese strong-flavoured liquor.</title>
        <authorList>
            <person name="Lu L."/>
        </authorList>
    </citation>
    <scope>NUCLEOTIDE SEQUENCE [LARGE SCALE GENOMIC DNA]</scope>
    <source>
        <strain evidence="8 9">LZLJ-3</strain>
    </source>
</reference>
<dbReference type="RefSeq" id="WP_193736672.1">
    <property type="nucleotide sequence ID" value="NZ_CP063304.1"/>
</dbReference>
<evidence type="ECO:0000256" key="2">
    <source>
        <dbReference type="ARBA" id="ARBA00011006"/>
    </source>
</evidence>
<keyword evidence="9" id="KW-1185">Reference proteome</keyword>
<evidence type="ECO:0000256" key="4">
    <source>
        <dbReference type="ARBA" id="ARBA00022692"/>
    </source>
</evidence>
<dbReference type="EMBL" id="CP063304">
    <property type="protein sequence ID" value="QOV20352.1"/>
    <property type="molecule type" value="Genomic_DNA"/>
</dbReference>
<feature type="transmembrane region" description="Helical" evidence="7">
    <location>
        <begin position="58"/>
        <end position="81"/>
    </location>
</feature>
<dbReference type="Proteomes" id="UP000593601">
    <property type="component" value="Chromosome"/>
</dbReference>
<evidence type="ECO:0000256" key="3">
    <source>
        <dbReference type="ARBA" id="ARBA00022475"/>
    </source>
</evidence>
<gene>
    <name evidence="8" type="ORF">INP51_05240</name>
</gene>
<dbReference type="AlphaFoldDB" id="A0A7M2RLW6"/>
<evidence type="ECO:0000256" key="1">
    <source>
        <dbReference type="ARBA" id="ARBA00004651"/>
    </source>
</evidence>
<name>A0A7M2RLW6_9FIRM</name>
<dbReference type="GO" id="GO:0005886">
    <property type="term" value="C:plasma membrane"/>
    <property type="evidence" value="ECO:0007669"/>
    <property type="project" value="UniProtKB-SubCell"/>
</dbReference>
<keyword evidence="4 7" id="KW-0812">Transmembrane</keyword>
<dbReference type="PANTHER" id="PTHR33884:SF3">
    <property type="entry name" value="UPF0410 PROTEIN YMGE"/>
    <property type="match status" value="1"/>
</dbReference>
<evidence type="ECO:0000256" key="7">
    <source>
        <dbReference type="SAM" id="Phobius"/>
    </source>
</evidence>
<dbReference type="InterPro" id="IPR007341">
    <property type="entry name" value="Transgly_assoc"/>
</dbReference>
<feature type="transmembrane region" description="Helical" evidence="7">
    <location>
        <begin position="29"/>
        <end position="52"/>
    </location>
</feature>
<evidence type="ECO:0000313" key="8">
    <source>
        <dbReference type="EMBL" id="QOV20352.1"/>
    </source>
</evidence>
<evidence type="ECO:0000256" key="6">
    <source>
        <dbReference type="ARBA" id="ARBA00023136"/>
    </source>
</evidence>
<keyword evidence="5 7" id="KW-1133">Transmembrane helix</keyword>